<dbReference type="InterPro" id="IPR003591">
    <property type="entry name" value="Leu-rich_rpt_typical-subtyp"/>
</dbReference>
<accession>A0AAD9FV95</accession>
<feature type="compositionally biased region" description="Polar residues" evidence="5">
    <location>
        <begin position="552"/>
        <end position="565"/>
    </location>
</feature>
<evidence type="ECO:0000256" key="1">
    <source>
        <dbReference type="ARBA" id="ARBA00004496"/>
    </source>
</evidence>
<dbReference type="PANTHER" id="PTHR15454">
    <property type="entry name" value="NISCHARIN RELATED"/>
    <property type="match status" value="1"/>
</dbReference>
<evidence type="ECO:0000256" key="2">
    <source>
        <dbReference type="ARBA" id="ARBA00022490"/>
    </source>
</evidence>
<evidence type="ECO:0000313" key="7">
    <source>
        <dbReference type="Proteomes" id="UP001182556"/>
    </source>
</evidence>
<feature type="compositionally biased region" description="Basic residues" evidence="5">
    <location>
        <begin position="629"/>
        <end position="638"/>
    </location>
</feature>
<feature type="region of interest" description="Disordered" evidence="5">
    <location>
        <begin position="1"/>
        <end position="21"/>
    </location>
</feature>
<dbReference type="GO" id="GO:0005737">
    <property type="term" value="C:cytoplasm"/>
    <property type="evidence" value="ECO:0007669"/>
    <property type="project" value="UniProtKB-SubCell"/>
</dbReference>
<feature type="region of interest" description="Disordered" evidence="5">
    <location>
        <begin position="496"/>
        <end position="651"/>
    </location>
</feature>
<dbReference type="PROSITE" id="PS51450">
    <property type="entry name" value="LRR"/>
    <property type="match status" value="2"/>
</dbReference>
<sequence length="651" mass="70911">MAAYFGLGSPQPSGPPDPIPGSEYLTTLHKYLVANISRLSPASRRPSSPTILQQSYTLLTLGLDPSSAPLSRNLKVPLTLGFGTPSAPPSSKPADKPILLRLPPDRLLYLLLRWQSLPQGLPHVGRTDEPIPPGVSIAARGARADSRQYKGDGDVGSVRSWVGSMRSVSMGSMKGGGIPGFGWFKKEEVNEDELLIRLYSIFTVLPALLIHPPFLSDRPISELIEAGGYTQLGGIDVRIPLDVLRNLQILELEAYDPRGLLIPVSHTMRSLTVRDVQDADDWIVELLALPSPDSASEEEPSTENGEEPRTSLSPRFPNLRHLSIHNGSLLDFPSLPLSSLTHLDLSHNLLEHLPPSLSSLHSLQSLNLSDNVIRSLRSAHTVLGNVTSLNLARNRIDCVVGLERVLGLERIDLRGNEIEQWDEVGRLAELPHVAEIWYAGNPFDLPPRLGGVNGQSPEEVRTELGVIFAQNGRGQVVFDQRPWSWNETRKIESLLSSRGVHRQHTSHSRSSTATRDTPVHADVKAHAQSAPVNPSPTPSRLPAYPSTKPTEHNGTSSPAPSTLSKPAQGKKRRPRRVINLDEAETSVAPSQEPFGGSLRVPLRPSGEDDRSDQDESAGDTPGHSANAVKVKKKERRKVSASMFEPATQSGT</sequence>
<evidence type="ECO:0000256" key="5">
    <source>
        <dbReference type="SAM" id="MobiDB-lite"/>
    </source>
</evidence>
<dbReference type="Pfam" id="PF00560">
    <property type="entry name" value="LRR_1"/>
    <property type="match status" value="1"/>
</dbReference>
<keyword evidence="2" id="KW-0963">Cytoplasm</keyword>
<keyword evidence="4" id="KW-0677">Repeat</keyword>
<protein>
    <submittedName>
        <fullName evidence="6">Uncharacterized protein</fullName>
    </submittedName>
</protein>
<dbReference type="PANTHER" id="PTHR15454:SF69">
    <property type="entry name" value="SERINE_THREONINE-PROTEIN KINASE 11-INTERACTING PROTEIN"/>
    <property type="match status" value="1"/>
</dbReference>
<comment type="subcellular location">
    <subcellularLocation>
        <location evidence="1">Cytoplasm</location>
    </subcellularLocation>
</comment>
<proteinExistence type="predicted"/>
<evidence type="ECO:0000256" key="4">
    <source>
        <dbReference type="ARBA" id="ARBA00022737"/>
    </source>
</evidence>
<dbReference type="Gene3D" id="3.80.10.10">
    <property type="entry name" value="Ribonuclease Inhibitor"/>
    <property type="match status" value="1"/>
</dbReference>
<dbReference type="InterPro" id="IPR032675">
    <property type="entry name" value="LRR_dom_sf"/>
</dbReference>
<keyword evidence="3" id="KW-0433">Leucine-rich repeat</keyword>
<comment type="caution">
    <text evidence="6">The sequence shown here is derived from an EMBL/GenBank/DDBJ whole genome shotgun (WGS) entry which is preliminary data.</text>
</comment>
<gene>
    <name evidence="6" type="ORF">DB88DRAFT_475954</name>
</gene>
<dbReference type="InterPro" id="IPR001611">
    <property type="entry name" value="Leu-rich_rpt"/>
</dbReference>
<dbReference type="SMART" id="SM00369">
    <property type="entry name" value="LRR_TYP"/>
    <property type="match status" value="2"/>
</dbReference>
<evidence type="ECO:0000256" key="3">
    <source>
        <dbReference type="ARBA" id="ARBA00022614"/>
    </source>
</evidence>
<name>A0AAD9FV95_PAPLA</name>
<reference evidence="6" key="1">
    <citation type="submission" date="2023-02" db="EMBL/GenBank/DDBJ databases">
        <title>Identification and recombinant expression of a fungal hydrolase from Papiliotrema laurentii that hydrolyzes apple cutin and clears colloidal polyester polyurethane.</title>
        <authorList>
            <consortium name="DOE Joint Genome Institute"/>
            <person name="Roman V.A."/>
            <person name="Bojanowski C."/>
            <person name="Crable B.R."/>
            <person name="Wagner D.N."/>
            <person name="Hung C.S."/>
            <person name="Nadeau L.J."/>
            <person name="Schratz L."/>
            <person name="Haridas S."/>
            <person name="Pangilinan J."/>
            <person name="Lipzen A."/>
            <person name="Na H."/>
            <person name="Yan M."/>
            <person name="Ng V."/>
            <person name="Grigoriev I.V."/>
            <person name="Spatafora J.W."/>
            <person name="Barlow D."/>
            <person name="Biffinger J."/>
            <person name="Kelley-Loughnane N."/>
            <person name="Varaljay V.A."/>
            <person name="Crookes-Goodson W.J."/>
        </authorList>
    </citation>
    <scope>NUCLEOTIDE SEQUENCE</scope>
    <source>
        <strain evidence="6">5307AH</strain>
    </source>
</reference>
<dbReference type="EMBL" id="JAODAN010000001">
    <property type="protein sequence ID" value="KAK1926896.1"/>
    <property type="molecule type" value="Genomic_DNA"/>
</dbReference>
<dbReference type="AlphaFoldDB" id="A0AAD9FV95"/>
<organism evidence="6 7">
    <name type="scientific">Papiliotrema laurentii</name>
    <name type="common">Cryptococcus laurentii</name>
    <dbReference type="NCBI Taxonomy" id="5418"/>
    <lineage>
        <taxon>Eukaryota</taxon>
        <taxon>Fungi</taxon>
        <taxon>Dikarya</taxon>
        <taxon>Basidiomycota</taxon>
        <taxon>Agaricomycotina</taxon>
        <taxon>Tremellomycetes</taxon>
        <taxon>Tremellales</taxon>
        <taxon>Rhynchogastremaceae</taxon>
        <taxon>Papiliotrema</taxon>
    </lineage>
</organism>
<feature type="region of interest" description="Disordered" evidence="5">
    <location>
        <begin position="292"/>
        <end position="315"/>
    </location>
</feature>
<feature type="compositionally biased region" description="Acidic residues" evidence="5">
    <location>
        <begin position="295"/>
        <end position="305"/>
    </location>
</feature>
<evidence type="ECO:0000313" key="6">
    <source>
        <dbReference type="EMBL" id="KAK1926896.1"/>
    </source>
</evidence>
<dbReference type="Proteomes" id="UP001182556">
    <property type="component" value="Unassembled WGS sequence"/>
</dbReference>
<dbReference type="SUPFAM" id="SSF52075">
    <property type="entry name" value="Outer arm dynein light chain 1"/>
    <property type="match status" value="1"/>
</dbReference>
<keyword evidence="7" id="KW-1185">Reference proteome</keyword>